<dbReference type="Proteomes" id="UP000479000">
    <property type="component" value="Unassembled WGS sequence"/>
</dbReference>
<evidence type="ECO:0000313" key="1">
    <source>
        <dbReference type="EMBL" id="CAA9997274.1"/>
    </source>
</evidence>
<dbReference type="EMBL" id="CADCXU010005658">
    <property type="protein sequence ID" value="CAA9997274.1"/>
    <property type="molecule type" value="Genomic_DNA"/>
</dbReference>
<dbReference type="AlphaFoldDB" id="A0A6H5G445"/>
<protein>
    <submittedName>
        <fullName evidence="1">Uncharacterized protein</fullName>
    </submittedName>
</protein>
<keyword evidence="2" id="KW-1185">Reference proteome</keyword>
<gene>
    <name evidence="1" type="ORF">NTEN_LOCUS3590</name>
</gene>
<reference evidence="1 2" key="1">
    <citation type="submission" date="2020-02" db="EMBL/GenBank/DDBJ databases">
        <authorList>
            <person name="Ferguson B K."/>
        </authorList>
    </citation>
    <scope>NUCLEOTIDE SEQUENCE [LARGE SCALE GENOMIC DNA]</scope>
</reference>
<proteinExistence type="predicted"/>
<organism evidence="1 2">
    <name type="scientific">Nesidiocoris tenuis</name>
    <dbReference type="NCBI Taxonomy" id="355587"/>
    <lineage>
        <taxon>Eukaryota</taxon>
        <taxon>Metazoa</taxon>
        <taxon>Ecdysozoa</taxon>
        <taxon>Arthropoda</taxon>
        <taxon>Hexapoda</taxon>
        <taxon>Insecta</taxon>
        <taxon>Pterygota</taxon>
        <taxon>Neoptera</taxon>
        <taxon>Paraneoptera</taxon>
        <taxon>Hemiptera</taxon>
        <taxon>Heteroptera</taxon>
        <taxon>Panheteroptera</taxon>
        <taxon>Cimicomorpha</taxon>
        <taxon>Miridae</taxon>
        <taxon>Dicyphina</taxon>
        <taxon>Nesidiocoris</taxon>
    </lineage>
</organism>
<accession>A0A6H5G445</accession>
<evidence type="ECO:0000313" key="2">
    <source>
        <dbReference type="Proteomes" id="UP000479000"/>
    </source>
</evidence>
<name>A0A6H5G445_9HEMI</name>
<sequence>MSPHVSRPHAKWWRKIHSLGAGTSRNRHSFLTRKLTFTRLETGLSGHMTTTGQI</sequence>